<evidence type="ECO:0008006" key="4">
    <source>
        <dbReference type="Google" id="ProtNLM"/>
    </source>
</evidence>
<organism evidence="2 3">
    <name type="scientific">Methanosuratincola subterraneus</name>
    <dbReference type="NCBI Taxonomy" id="2593994"/>
    <lineage>
        <taxon>Archaea</taxon>
        <taxon>Thermoproteota</taxon>
        <taxon>Methanosuratincolia</taxon>
        <taxon>Candidatus Methanomethylicales</taxon>
        <taxon>Candidatus Methanomethylicaceae</taxon>
        <taxon>Candidatus Methanosuratincola (ex Vanwonterghem et al. 2016)</taxon>
    </lineage>
</organism>
<feature type="transmembrane region" description="Helical" evidence="1">
    <location>
        <begin position="164"/>
        <end position="181"/>
    </location>
</feature>
<dbReference type="AlphaFoldDB" id="A0A444L622"/>
<feature type="transmembrane region" description="Helical" evidence="1">
    <location>
        <begin position="69"/>
        <end position="88"/>
    </location>
</feature>
<feature type="transmembrane region" description="Helical" evidence="1">
    <location>
        <begin position="14"/>
        <end position="37"/>
    </location>
</feature>
<feature type="transmembrane region" description="Helical" evidence="1">
    <location>
        <begin position="292"/>
        <end position="312"/>
    </location>
</feature>
<feature type="transmembrane region" description="Helical" evidence="1">
    <location>
        <begin position="217"/>
        <end position="235"/>
    </location>
</feature>
<keyword evidence="1" id="KW-1133">Transmembrane helix</keyword>
<keyword evidence="1" id="KW-0472">Membrane</keyword>
<proteinExistence type="predicted"/>
<evidence type="ECO:0000313" key="2">
    <source>
        <dbReference type="EMBL" id="RWX73035.1"/>
    </source>
</evidence>
<sequence>MANVKGILPVFRRFYFILAVFSLSTYLLSMALAIAFVCFPNAFPGSLNLDSIESYAIPGLVLDQGCMPLLFLLMILAFIFAFIVSGISPPNLYRSSVAFLKGEDSAYGMNFLLLMPLFCSASFFAFFVVHFLEESAGVPVGGVVFQDLFEELLLSSYSVFAEELVFRMLPVLVPVAFYLIVSTREEAMGIREALLALLKPKFFIISKRGRAGIPRRLVAALVVSSSLIFAYAHIASGAWGAGKFLTAFIAGLILGFTAFNYGFESSILIHWFYNAYWPSLALASEFPPPLGWLYSGIFYYTMISGALILAFLPSIFRPSGSSPGHLQTS</sequence>
<name>A0A444L622_METS7</name>
<dbReference type="Proteomes" id="UP000288215">
    <property type="component" value="Unassembled WGS sequence"/>
</dbReference>
<feature type="transmembrane region" description="Helical" evidence="1">
    <location>
        <begin position="241"/>
        <end position="261"/>
    </location>
</feature>
<accession>A0A444L622</accession>
<dbReference type="EMBL" id="RXGA01000003">
    <property type="protein sequence ID" value="RWX73035.1"/>
    <property type="molecule type" value="Genomic_DNA"/>
</dbReference>
<keyword evidence="1" id="KW-0812">Transmembrane</keyword>
<evidence type="ECO:0000256" key="1">
    <source>
        <dbReference type="SAM" id="Phobius"/>
    </source>
</evidence>
<reference evidence="2 3" key="1">
    <citation type="submission" date="2018-12" db="EMBL/GenBank/DDBJ databases">
        <title>The complete genome of the methanogenic archaea of the candidate phylum Verstraetearchaeota, obtained from the metagenome of underground thermal water.</title>
        <authorList>
            <person name="Kadnikov V.V."/>
            <person name="Mardanov A.V."/>
            <person name="Beletsky A.V."/>
            <person name="Karnachuk O.V."/>
            <person name="Ravin N.V."/>
        </authorList>
    </citation>
    <scope>NUCLEOTIDE SEQUENCE [LARGE SCALE GENOMIC DNA]</scope>
    <source>
        <strain evidence="2">Ch88</strain>
    </source>
</reference>
<protein>
    <recommendedName>
        <fullName evidence="4">CPBP family intramembrane metalloprotease</fullName>
    </recommendedName>
</protein>
<comment type="caution">
    <text evidence="2">The sequence shown here is derived from an EMBL/GenBank/DDBJ whole genome shotgun (WGS) entry which is preliminary data.</text>
</comment>
<feature type="transmembrane region" description="Helical" evidence="1">
    <location>
        <begin position="109"/>
        <end position="132"/>
    </location>
</feature>
<evidence type="ECO:0000313" key="3">
    <source>
        <dbReference type="Proteomes" id="UP000288215"/>
    </source>
</evidence>
<gene>
    <name evidence="2" type="ORF">Metus_1009</name>
</gene>